<evidence type="ECO:0000313" key="3">
    <source>
        <dbReference type="EMBL" id="CUH79199.1"/>
    </source>
</evidence>
<feature type="transmembrane region" description="Helical" evidence="2">
    <location>
        <begin position="95"/>
        <end position="116"/>
    </location>
</feature>
<evidence type="ECO:0008006" key="5">
    <source>
        <dbReference type="Google" id="ProtNLM"/>
    </source>
</evidence>
<organism evidence="3 4">
    <name type="scientific">Tritonibacter multivorans</name>
    <dbReference type="NCBI Taxonomy" id="928856"/>
    <lineage>
        <taxon>Bacteria</taxon>
        <taxon>Pseudomonadati</taxon>
        <taxon>Pseudomonadota</taxon>
        <taxon>Alphaproteobacteria</taxon>
        <taxon>Rhodobacterales</taxon>
        <taxon>Paracoccaceae</taxon>
        <taxon>Tritonibacter</taxon>
    </lineage>
</organism>
<evidence type="ECO:0000313" key="4">
    <source>
        <dbReference type="Proteomes" id="UP000052022"/>
    </source>
</evidence>
<feature type="transmembrane region" description="Helical" evidence="2">
    <location>
        <begin position="122"/>
        <end position="143"/>
    </location>
</feature>
<reference evidence="3 4" key="1">
    <citation type="submission" date="2015-09" db="EMBL/GenBank/DDBJ databases">
        <authorList>
            <consortium name="Swine Surveillance"/>
        </authorList>
    </citation>
    <scope>NUCLEOTIDE SEQUENCE [LARGE SCALE GENOMIC DNA]</scope>
    <source>
        <strain evidence="3 4">CECT 7557</strain>
    </source>
</reference>
<keyword evidence="4" id="KW-1185">Reference proteome</keyword>
<dbReference type="AlphaFoldDB" id="A0A0P1GCU4"/>
<evidence type="ECO:0000256" key="1">
    <source>
        <dbReference type="SAM" id="MobiDB-lite"/>
    </source>
</evidence>
<gene>
    <name evidence="3" type="ORF">TRM7557_02256</name>
</gene>
<protein>
    <recommendedName>
        <fullName evidence="5">SHOCT domain-containing protein</fullName>
    </recommendedName>
</protein>
<dbReference type="STRING" id="928856.SAMN04488049_101462"/>
<proteinExistence type="predicted"/>
<keyword evidence="2" id="KW-1133">Transmembrane helix</keyword>
<dbReference type="RefSeq" id="WP_074941788.1">
    <property type="nucleotide sequence ID" value="NZ_CYSD01000037.1"/>
</dbReference>
<evidence type="ECO:0000256" key="2">
    <source>
        <dbReference type="SAM" id="Phobius"/>
    </source>
</evidence>
<dbReference type="Proteomes" id="UP000052022">
    <property type="component" value="Unassembled WGS sequence"/>
</dbReference>
<keyword evidence="2" id="KW-0812">Transmembrane</keyword>
<sequence>MTAMLQEMRRLEAARSRGEITPAQYNDIRRRLLNAVEEAQVADSQIGGQRRAPRGVAPNVAGAPGARQRGAATARPGATASGARAATAAGPRMNIWGLVVVLVGLATLATLLLGFVLGDFTIALTLAVTVCAALMVAGAKTIFAQDAAKAAALELRARAIREAQAKAAKGAEGAEPA</sequence>
<feature type="region of interest" description="Disordered" evidence="1">
    <location>
        <begin position="44"/>
        <end position="79"/>
    </location>
</feature>
<keyword evidence="2" id="KW-0472">Membrane</keyword>
<name>A0A0P1GCU4_9RHOB</name>
<accession>A0A0P1GCU4</accession>
<feature type="compositionally biased region" description="Low complexity" evidence="1">
    <location>
        <begin position="54"/>
        <end position="79"/>
    </location>
</feature>
<dbReference type="EMBL" id="CYSD01000037">
    <property type="protein sequence ID" value="CUH79199.1"/>
    <property type="molecule type" value="Genomic_DNA"/>
</dbReference>